<accession>A0A7V1I4C3</accession>
<dbReference type="InterPro" id="IPR038570">
    <property type="entry name" value="HicA_sf"/>
</dbReference>
<protein>
    <submittedName>
        <fullName evidence="8">Addiction module toxin, HicA family</fullName>
    </submittedName>
</protein>
<keyword evidence="2" id="KW-1277">Toxin-antitoxin system</keyword>
<keyword evidence="5" id="KW-0378">Hydrolase</keyword>
<dbReference type="Proteomes" id="UP000886268">
    <property type="component" value="Unassembled WGS sequence"/>
</dbReference>
<evidence type="ECO:0000256" key="7">
    <source>
        <dbReference type="ARBA" id="ARBA00023016"/>
    </source>
</evidence>
<keyword evidence="7" id="KW-0346">Stress response</keyword>
<dbReference type="SUPFAM" id="SSF54786">
    <property type="entry name" value="YcfA/nrd intein domain"/>
    <property type="match status" value="1"/>
</dbReference>
<evidence type="ECO:0000256" key="2">
    <source>
        <dbReference type="ARBA" id="ARBA00022649"/>
    </source>
</evidence>
<proteinExistence type="inferred from homology"/>
<dbReference type="GO" id="GO:0003729">
    <property type="term" value="F:mRNA binding"/>
    <property type="evidence" value="ECO:0007669"/>
    <property type="project" value="InterPro"/>
</dbReference>
<name>A0A7V1I4C3_DESA2</name>
<evidence type="ECO:0000256" key="5">
    <source>
        <dbReference type="ARBA" id="ARBA00022801"/>
    </source>
</evidence>
<comment type="similarity">
    <text evidence="1">Belongs to the HicA mRNA interferase family.</text>
</comment>
<evidence type="ECO:0000256" key="4">
    <source>
        <dbReference type="ARBA" id="ARBA00022759"/>
    </source>
</evidence>
<keyword evidence="6" id="KW-0694">RNA-binding</keyword>
<gene>
    <name evidence="8" type="ORF">ENJ03_03000</name>
</gene>
<dbReference type="GO" id="GO:0004519">
    <property type="term" value="F:endonuclease activity"/>
    <property type="evidence" value="ECO:0007669"/>
    <property type="project" value="UniProtKB-KW"/>
</dbReference>
<dbReference type="Gene3D" id="3.30.920.30">
    <property type="entry name" value="Hypothetical protein"/>
    <property type="match status" value="1"/>
</dbReference>
<keyword evidence="3" id="KW-0540">Nuclease</keyword>
<comment type="caution">
    <text evidence="8">The sequence shown here is derived from an EMBL/GenBank/DDBJ whole genome shotgun (WGS) entry which is preliminary data.</text>
</comment>
<keyword evidence="4" id="KW-0255">Endonuclease</keyword>
<evidence type="ECO:0000256" key="3">
    <source>
        <dbReference type="ARBA" id="ARBA00022722"/>
    </source>
</evidence>
<dbReference type="GO" id="GO:0016787">
    <property type="term" value="F:hydrolase activity"/>
    <property type="evidence" value="ECO:0007669"/>
    <property type="project" value="UniProtKB-KW"/>
</dbReference>
<dbReference type="EMBL" id="DRKW01000172">
    <property type="protein sequence ID" value="HEB74169.1"/>
    <property type="molecule type" value="Genomic_DNA"/>
</dbReference>
<sequence length="43" mass="5332">MKVRKVIKIIEQNGWFLVRQRSTHRQYKHSFKRGNYPKYEGSH</sequence>
<dbReference type="AlphaFoldDB" id="A0A7V1I4C3"/>
<dbReference type="InterPro" id="IPR012933">
    <property type="entry name" value="HicA_mRNA_interferase"/>
</dbReference>
<evidence type="ECO:0000256" key="6">
    <source>
        <dbReference type="ARBA" id="ARBA00022884"/>
    </source>
</evidence>
<evidence type="ECO:0000313" key="8">
    <source>
        <dbReference type="EMBL" id="HEB74169.1"/>
    </source>
</evidence>
<dbReference type="Pfam" id="PF07927">
    <property type="entry name" value="HicA_toxin"/>
    <property type="match status" value="1"/>
</dbReference>
<evidence type="ECO:0000256" key="1">
    <source>
        <dbReference type="ARBA" id="ARBA00006620"/>
    </source>
</evidence>
<reference evidence="8" key="1">
    <citation type="journal article" date="2020" name="mSystems">
        <title>Genome- and Community-Level Interaction Insights into Carbon Utilization and Element Cycling Functions of Hydrothermarchaeota in Hydrothermal Sediment.</title>
        <authorList>
            <person name="Zhou Z."/>
            <person name="Liu Y."/>
            <person name="Xu W."/>
            <person name="Pan J."/>
            <person name="Luo Z.H."/>
            <person name="Li M."/>
        </authorList>
    </citation>
    <scope>NUCLEOTIDE SEQUENCE [LARGE SCALE GENOMIC DNA]</scope>
    <source>
        <strain evidence="8">HyVt-45</strain>
    </source>
</reference>
<organism evidence="8">
    <name type="scientific">Desulfofervidus auxilii</name>
    <dbReference type="NCBI Taxonomy" id="1621989"/>
    <lineage>
        <taxon>Bacteria</taxon>
        <taxon>Pseudomonadati</taxon>
        <taxon>Thermodesulfobacteriota</taxon>
        <taxon>Candidatus Desulfofervidia</taxon>
        <taxon>Candidatus Desulfofervidales</taxon>
        <taxon>Candidatus Desulfofervidaceae</taxon>
        <taxon>Candidatus Desulfofervidus</taxon>
    </lineage>
</organism>